<dbReference type="SMART" id="SM00534">
    <property type="entry name" value="MUTSac"/>
    <property type="match status" value="1"/>
</dbReference>
<evidence type="ECO:0000256" key="3">
    <source>
        <dbReference type="ARBA" id="ARBA00022801"/>
    </source>
</evidence>
<dbReference type="GO" id="GO:0140664">
    <property type="term" value="F:ATP-dependent DNA damage sensor activity"/>
    <property type="evidence" value="ECO:0007669"/>
    <property type="project" value="InterPro"/>
</dbReference>
<dbReference type="HAMAP" id="MF_00092">
    <property type="entry name" value="MutS2"/>
    <property type="match status" value="1"/>
</dbReference>
<dbReference type="PANTHER" id="PTHR48466:SF2">
    <property type="entry name" value="OS10G0509000 PROTEIN"/>
    <property type="match status" value="1"/>
</dbReference>
<keyword evidence="6 7" id="KW-0238">DNA-binding</keyword>
<keyword evidence="8" id="KW-0175">Coiled coil</keyword>
<evidence type="ECO:0000259" key="9">
    <source>
        <dbReference type="PROSITE" id="PS50828"/>
    </source>
</evidence>
<keyword evidence="1 7" id="KW-0699">rRNA-binding</keyword>
<feature type="coiled-coil region" evidence="8">
    <location>
        <begin position="516"/>
        <end position="631"/>
    </location>
</feature>
<dbReference type="PIRSF" id="PIRSF005814">
    <property type="entry name" value="MutS_YshD"/>
    <property type="match status" value="1"/>
</dbReference>
<dbReference type="InterPro" id="IPR007696">
    <property type="entry name" value="DNA_mismatch_repair_MutS_core"/>
</dbReference>
<comment type="function">
    <text evidence="7">Acts as a ribosome collision sensor, splitting the ribosome into its 2 subunits. Detects stalled/collided 70S ribosomes which it binds and splits by an ATP-hydrolysis driven conformational change. Acts upstream of the ribosome quality control system (RQC), a ribosome-associated complex that mediates the extraction of incompletely synthesized nascent chains from stalled ribosomes and their subsequent degradation. Probably generates substrates for RQC.</text>
</comment>
<dbReference type="SUPFAM" id="SSF160443">
    <property type="entry name" value="SMR domain-like"/>
    <property type="match status" value="1"/>
</dbReference>
<dbReference type="InterPro" id="IPR027417">
    <property type="entry name" value="P-loop_NTPase"/>
</dbReference>
<comment type="subunit">
    <text evidence="7">Homodimer. Binds to stalled ribosomes, contacting rRNA.</text>
</comment>
<dbReference type="GO" id="GO:0005524">
    <property type="term" value="F:ATP binding"/>
    <property type="evidence" value="ECO:0007669"/>
    <property type="project" value="UniProtKB-UniRule"/>
</dbReference>
<dbReference type="GO" id="GO:0019843">
    <property type="term" value="F:rRNA binding"/>
    <property type="evidence" value="ECO:0007669"/>
    <property type="project" value="UniProtKB-UniRule"/>
</dbReference>
<accession>A0A9D9N2E2</accession>
<dbReference type="AlphaFoldDB" id="A0A9D9N2E2"/>
<dbReference type="SMART" id="SM00463">
    <property type="entry name" value="SMR"/>
    <property type="match status" value="1"/>
</dbReference>
<dbReference type="GO" id="GO:0043023">
    <property type="term" value="F:ribosomal large subunit binding"/>
    <property type="evidence" value="ECO:0007669"/>
    <property type="project" value="UniProtKB-UniRule"/>
</dbReference>
<dbReference type="GO" id="GO:0004519">
    <property type="term" value="F:endonuclease activity"/>
    <property type="evidence" value="ECO:0007669"/>
    <property type="project" value="UniProtKB-UniRule"/>
</dbReference>
<dbReference type="EC" id="3.1.-.-" evidence="7"/>
<dbReference type="Proteomes" id="UP000823638">
    <property type="component" value="Unassembled WGS sequence"/>
</dbReference>
<dbReference type="InterPro" id="IPR036063">
    <property type="entry name" value="Smr_dom_sf"/>
</dbReference>
<dbReference type="Pfam" id="PF00488">
    <property type="entry name" value="MutS_V"/>
    <property type="match status" value="1"/>
</dbReference>
<reference evidence="10" key="1">
    <citation type="submission" date="2020-10" db="EMBL/GenBank/DDBJ databases">
        <authorList>
            <person name="Gilroy R."/>
        </authorList>
    </citation>
    <scope>NUCLEOTIDE SEQUENCE</scope>
    <source>
        <strain evidence="10">10532</strain>
    </source>
</reference>
<comment type="function">
    <text evidence="7">Endonuclease that is involved in the suppression of homologous recombination and thus may have a key role in the control of bacterial genetic diversity.</text>
</comment>
<dbReference type="InterPro" id="IPR002625">
    <property type="entry name" value="Smr_dom"/>
</dbReference>
<evidence type="ECO:0000256" key="1">
    <source>
        <dbReference type="ARBA" id="ARBA00022730"/>
    </source>
</evidence>
<evidence type="ECO:0000256" key="6">
    <source>
        <dbReference type="ARBA" id="ARBA00023125"/>
    </source>
</evidence>
<dbReference type="GO" id="GO:0045910">
    <property type="term" value="P:negative regulation of DNA recombination"/>
    <property type="evidence" value="ECO:0007669"/>
    <property type="project" value="InterPro"/>
</dbReference>
<dbReference type="Pfam" id="PF01713">
    <property type="entry name" value="Smr"/>
    <property type="match status" value="1"/>
</dbReference>
<dbReference type="GO" id="GO:0016887">
    <property type="term" value="F:ATP hydrolysis activity"/>
    <property type="evidence" value="ECO:0007669"/>
    <property type="project" value="InterPro"/>
</dbReference>
<reference evidence="10" key="2">
    <citation type="journal article" date="2021" name="PeerJ">
        <title>Extensive microbial diversity within the chicken gut microbiome revealed by metagenomics and culture.</title>
        <authorList>
            <person name="Gilroy R."/>
            <person name="Ravi A."/>
            <person name="Getino M."/>
            <person name="Pursley I."/>
            <person name="Horton D.L."/>
            <person name="Alikhan N.F."/>
            <person name="Baker D."/>
            <person name="Gharbi K."/>
            <person name="Hall N."/>
            <person name="Watson M."/>
            <person name="Adriaenssens E.M."/>
            <person name="Foster-Nyarko E."/>
            <person name="Jarju S."/>
            <person name="Secka A."/>
            <person name="Antonio M."/>
            <person name="Oren A."/>
            <person name="Chaudhuri R.R."/>
            <person name="La Ragione R."/>
            <person name="Hildebrand F."/>
            <person name="Pallen M.J."/>
        </authorList>
    </citation>
    <scope>NUCLEOTIDE SEQUENCE</scope>
    <source>
        <strain evidence="10">10532</strain>
    </source>
</reference>
<dbReference type="PROSITE" id="PS50828">
    <property type="entry name" value="SMR"/>
    <property type="match status" value="1"/>
</dbReference>
<evidence type="ECO:0000313" key="11">
    <source>
        <dbReference type="Proteomes" id="UP000823638"/>
    </source>
</evidence>
<name>A0A9D9N2E2_9SPIR</name>
<evidence type="ECO:0000256" key="4">
    <source>
        <dbReference type="ARBA" id="ARBA00022840"/>
    </source>
</evidence>
<dbReference type="SUPFAM" id="SSF52540">
    <property type="entry name" value="P-loop containing nucleoside triphosphate hydrolases"/>
    <property type="match status" value="1"/>
</dbReference>
<protein>
    <recommendedName>
        <fullName evidence="7">Endonuclease MutS2</fullName>
        <ecNumber evidence="7">3.1.-.-</ecNumber>
    </recommendedName>
    <alternativeName>
        <fullName evidence="7">Ribosome-associated protein quality control-upstream factor</fullName>
        <shortName evidence="7">RQC-upstream factor</shortName>
        <shortName evidence="7">RqcU</shortName>
        <ecNumber evidence="7">3.6.4.-</ecNumber>
    </alternativeName>
</protein>
<keyword evidence="7" id="KW-0540">Nuclease</keyword>
<dbReference type="SMART" id="SM00533">
    <property type="entry name" value="MUTSd"/>
    <property type="match status" value="1"/>
</dbReference>
<dbReference type="GO" id="GO:0006298">
    <property type="term" value="P:mismatch repair"/>
    <property type="evidence" value="ECO:0007669"/>
    <property type="project" value="InterPro"/>
</dbReference>
<dbReference type="EC" id="3.6.4.-" evidence="7"/>
<comment type="caution">
    <text evidence="10">The sequence shown here is derived from an EMBL/GenBank/DDBJ whole genome shotgun (WGS) entry which is preliminary data.</text>
</comment>
<dbReference type="SUPFAM" id="SSF48334">
    <property type="entry name" value="DNA repair protein MutS, domain III"/>
    <property type="match status" value="1"/>
</dbReference>
<evidence type="ECO:0000256" key="8">
    <source>
        <dbReference type="SAM" id="Coils"/>
    </source>
</evidence>
<dbReference type="InterPro" id="IPR045076">
    <property type="entry name" value="MutS"/>
</dbReference>
<dbReference type="GO" id="GO:0072344">
    <property type="term" value="P:rescue of stalled ribosome"/>
    <property type="evidence" value="ECO:0007669"/>
    <property type="project" value="UniProtKB-UniRule"/>
</dbReference>
<proteinExistence type="inferred from homology"/>
<dbReference type="Gene3D" id="3.30.1370.110">
    <property type="match status" value="1"/>
</dbReference>
<dbReference type="PROSITE" id="PS00486">
    <property type="entry name" value="DNA_MISMATCH_REPAIR_2"/>
    <property type="match status" value="1"/>
</dbReference>
<feature type="domain" description="Smr" evidence="9">
    <location>
        <begin position="727"/>
        <end position="802"/>
    </location>
</feature>
<dbReference type="PANTHER" id="PTHR48466">
    <property type="entry name" value="OS10G0509000 PROTEIN-RELATED"/>
    <property type="match status" value="1"/>
</dbReference>
<dbReference type="InterPro" id="IPR036187">
    <property type="entry name" value="DNA_mismatch_repair_MutS_sf"/>
</dbReference>
<dbReference type="GO" id="GO:0030983">
    <property type="term" value="F:mismatched DNA binding"/>
    <property type="evidence" value="ECO:0007669"/>
    <property type="project" value="InterPro"/>
</dbReference>
<evidence type="ECO:0000313" key="10">
    <source>
        <dbReference type="EMBL" id="MBO8457849.1"/>
    </source>
</evidence>
<organism evidence="10 11">
    <name type="scientific">Candidatus Gallitreponema excrementavium</name>
    <dbReference type="NCBI Taxonomy" id="2840840"/>
    <lineage>
        <taxon>Bacteria</taxon>
        <taxon>Pseudomonadati</taxon>
        <taxon>Spirochaetota</taxon>
        <taxon>Spirochaetia</taxon>
        <taxon>Spirochaetales</taxon>
        <taxon>Candidatus Gallitreponema</taxon>
    </lineage>
</organism>
<keyword evidence="3 7" id="KW-0378">Hydrolase</keyword>
<dbReference type="EMBL" id="JADIMM010000079">
    <property type="protein sequence ID" value="MBO8457849.1"/>
    <property type="molecule type" value="Genomic_DNA"/>
</dbReference>
<dbReference type="InterPro" id="IPR005747">
    <property type="entry name" value="MutS2"/>
</dbReference>
<gene>
    <name evidence="7" type="primary">mutS2</name>
    <name evidence="7" type="synonym">rqcU</name>
    <name evidence="10" type="ORF">IAA81_06435</name>
</gene>
<evidence type="ECO:0000256" key="5">
    <source>
        <dbReference type="ARBA" id="ARBA00022884"/>
    </source>
</evidence>
<keyword evidence="2 7" id="KW-0547">Nucleotide-binding</keyword>
<keyword evidence="7 10" id="KW-0255">Endonuclease</keyword>
<dbReference type="NCBIfam" id="TIGR01069">
    <property type="entry name" value="mutS2"/>
    <property type="match status" value="1"/>
</dbReference>
<evidence type="ECO:0000256" key="2">
    <source>
        <dbReference type="ARBA" id="ARBA00022741"/>
    </source>
</evidence>
<keyword evidence="5 7" id="KW-0694">RNA-binding</keyword>
<dbReference type="Gene3D" id="3.40.50.300">
    <property type="entry name" value="P-loop containing nucleotide triphosphate hydrolases"/>
    <property type="match status" value="1"/>
</dbReference>
<dbReference type="InterPro" id="IPR000432">
    <property type="entry name" value="DNA_mismatch_repair_MutS_C"/>
</dbReference>
<feature type="binding site" evidence="7">
    <location>
        <begin position="336"/>
        <end position="343"/>
    </location>
    <ligand>
        <name>ATP</name>
        <dbReference type="ChEBI" id="CHEBI:30616"/>
    </ligand>
</feature>
<keyword evidence="4 7" id="KW-0067">ATP-binding</keyword>
<comment type="similarity">
    <text evidence="7">Belongs to the DNA mismatch repair MutS family. MutS2 subfamily.</text>
</comment>
<dbReference type="FunFam" id="3.40.50.300:FF:000830">
    <property type="entry name" value="Endonuclease MutS2"/>
    <property type="match status" value="1"/>
</dbReference>
<evidence type="ECO:0000256" key="7">
    <source>
        <dbReference type="HAMAP-Rule" id="MF_00092"/>
    </source>
</evidence>
<sequence>MNSETLSLLEFDKVINNICAYCVSSEGAEKLKKIVPSTDFEQIRKTKNFCLAWTNVYKKNNLFRVTGWENISGEIHSLSVKGFCLESSSILKLGLFFKSAIGLLNQEKWLEERKNDFTDEKNILITELSKLPDLTVPCNEVFSVIDEAGELRDLPALKEIRKRISVIKNNIGKQVKTYLAGESYKPFFQSTVPSDRDGRTVLAVKANFKGRIKGIVHEVSQTGQTIYLEPSEIVELNNELVKEENEFHIEVHKILKTLTEKLCGFIDEIKTALSLMEYFDIVCAVSKWCLEKNCVYIEDANKGIMLLKARHPLLKGTVIPVDIIVPENTKILLITGPNTGGKTVSMKTLGLFSLLNQCGFPVPAAEGSSLPFFKGVYGDLGDNQSLEQSLSTFSAQMKNISYICENAENSLVLLDEIGSGTDPEEGSGLAMAIFDFLSERAKFVMATTHQNVLKNYIYSKDNALNASMEFDDKNLVPTYRMIMGVPGESYALEIARLNSLPGEIIDKAQKYISSDRANVSKMIQSLGEKYQELEKLENEKKLLQRVLIEKQRTLDLKELSLKQKENELKKSGIKKYEDFVLQTRKELENLIRKIREGELTKEKTTEAKEFMNKITETLKNEESAIENERLSLIPRENFIDGSDLKSHGFAPGDEVFVKDENHGTKRMRPGIIQRKYGKNKWQVSIGSMTISVTGDRLEKKQKNPVTPKITVEYDKDMSSKAAPAFQLDIRGFRVEEARKAVEQQLERAILNNLSAFSIIHGTGEGVLQTVVQETLKAFKGVKKFYYALPEDGGTGKTYVEMN</sequence>